<dbReference type="InterPro" id="IPR006016">
    <property type="entry name" value="UspA"/>
</dbReference>
<proteinExistence type="inferred from homology"/>
<protein>
    <submittedName>
        <fullName evidence="3">Universal stress protein</fullName>
    </submittedName>
</protein>
<dbReference type="CDD" id="cd00293">
    <property type="entry name" value="USP-like"/>
    <property type="match status" value="1"/>
</dbReference>
<evidence type="ECO:0000313" key="4">
    <source>
        <dbReference type="Proteomes" id="UP000676409"/>
    </source>
</evidence>
<keyword evidence="4" id="KW-1185">Reference proteome</keyword>
<feature type="domain" description="UspA" evidence="2">
    <location>
        <begin position="190"/>
        <end position="268"/>
    </location>
</feature>
<evidence type="ECO:0000256" key="1">
    <source>
        <dbReference type="ARBA" id="ARBA00008791"/>
    </source>
</evidence>
<dbReference type="SUPFAM" id="SSF52402">
    <property type="entry name" value="Adenine nucleotide alpha hydrolases-like"/>
    <property type="match status" value="2"/>
</dbReference>
<dbReference type="AlphaFoldDB" id="A0A975FYZ4"/>
<reference evidence="3" key="1">
    <citation type="submission" date="2021-04" db="EMBL/GenBank/DDBJ databases">
        <title>The complete genome sequence of Caulobacter sp. S6.</title>
        <authorList>
            <person name="Tang Y."/>
            <person name="Ouyang W."/>
            <person name="Liu Q."/>
            <person name="Huang B."/>
            <person name="Guo Z."/>
            <person name="Lei P."/>
        </authorList>
    </citation>
    <scope>NUCLEOTIDE SEQUENCE</scope>
    <source>
        <strain evidence="3">S6</strain>
    </source>
</reference>
<dbReference type="Pfam" id="PF00582">
    <property type="entry name" value="Usp"/>
    <property type="match status" value="1"/>
</dbReference>
<comment type="similarity">
    <text evidence="1">Belongs to the universal stress protein A family.</text>
</comment>
<sequence>MSLPTLLVRLDLGRSNAGLLKVVGDVAERLGAAVVGAVACQPVQMLYGDGFLAAEVIEQDRAEIDQDIAKAEAEFQAVLRGRAQGLEWRSLVTFGPLCEFFTREARCADLVVTGPALPAPLFDTARHVDVGDLVMQCGRPVLVVPAEAAGLPLKQALVGWKDTRETRRALMDAVPVLQKAEQVMVAEVVHEPDGAAARGRLADVARWLARHGIEAETRTVKSRGEDAERLSALAAEINADLIVAGAYGHSRMRELVLGGVTYDLLLRASRCALLSH</sequence>
<name>A0A975FYZ4_9CAUL</name>
<dbReference type="KEGG" id="caul:KCG34_22355"/>
<dbReference type="PANTHER" id="PTHR46268:SF15">
    <property type="entry name" value="UNIVERSAL STRESS PROTEIN HP_0031"/>
    <property type="match status" value="1"/>
</dbReference>
<accession>A0A975FYZ4</accession>
<dbReference type="EMBL" id="CP073078">
    <property type="protein sequence ID" value="QUD87754.1"/>
    <property type="molecule type" value="Genomic_DNA"/>
</dbReference>
<dbReference type="Gene3D" id="3.40.50.12370">
    <property type="match status" value="1"/>
</dbReference>
<organism evidence="3 4">
    <name type="scientific">Phenylobacterium montanum</name>
    <dbReference type="NCBI Taxonomy" id="2823693"/>
    <lineage>
        <taxon>Bacteria</taxon>
        <taxon>Pseudomonadati</taxon>
        <taxon>Pseudomonadota</taxon>
        <taxon>Alphaproteobacteria</taxon>
        <taxon>Caulobacterales</taxon>
        <taxon>Caulobacteraceae</taxon>
        <taxon>Phenylobacterium</taxon>
    </lineage>
</organism>
<dbReference type="RefSeq" id="WP_211937804.1">
    <property type="nucleotide sequence ID" value="NZ_CP073078.1"/>
</dbReference>
<gene>
    <name evidence="3" type="ORF">KCG34_22355</name>
</gene>
<evidence type="ECO:0000259" key="2">
    <source>
        <dbReference type="Pfam" id="PF00582"/>
    </source>
</evidence>
<dbReference type="PANTHER" id="PTHR46268">
    <property type="entry name" value="STRESS RESPONSE PROTEIN NHAX"/>
    <property type="match status" value="1"/>
</dbReference>
<dbReference type="Proteomes" id="UP000676409">
    <property type="component" value="Chromosome"/>
</dbReference>
<evidence type="ECO:0000313" key="3">
    <source>
        <dbReference type="EMBL" id="QUD87754.1"/>
    </source>
</evidence>